<evidence type="ECO:0000256" key="1">
    <source>
        <dbReference type="SAM" id="Phobius"/>
    </source>
</evidence>
<feature type="transmembrane region" description="Helical" evidence="1">
    <location>
        <begin position="55"/>
        <end position="72"/>
    </location>
</feature>
<keyword evidence="1" id="KW-1133">Transmembrane helix</keyword>
<comment type="caution">
    <text evidence="2">The sequence shown here is derived from an EMBL/GenBank/DDBJ whole genome shotgun (WGS) entry which is preliminary data.</text>
</comment>
<dbReference type="RefSeq" id="WP_309815935.1">
    <property type="nucleotide sequence ID" value="NZ_JBDXMX010000010.1"/>
</dbReference>
<protein>
    <submittedName>
        <fullName evidence="2">Uncharacterized protein</fullName>
    </submittedName>
</protein>
<feature type="transmembrane region" description="Helical" evidence="1">
    <location>
        <begin position="7"/>
        <end position="24"/>
    </location>
</feature>
<keyword evidence="1" id="KW-0472">Membrane</keyword>
<organism evidence="2 3">
    <name type="scientific">Citricoccus nitrophenolicus</name>
    <dbReference type="NCBI Taxonomy" id="863575"/>
    <lineage>
        <taxon>Bacteria</taxon>
        <taxon>Bacillati</taxon>
        <taxon>Actinomycetota</taxon>
        <taxon>Actinomycetes</taxon>
        <taxon>Micrococcales</taxon>
        <taxon>Micrococcaceae</taxon>
        <taxon>Citricoccus</taxon>
    </lineage>
</organism>
<keyword evidence="1" id="KW-0812">Transmembrane</keyword>
<evidence type="ECO:0000313" key="2">
    <source>
        <dbReference type="EMBL" id="MEO9249160.1"/>
    </source>
</evidence>
<sequence>MKKQAIVRWGPALAVVLIGVIGILSGADAVFLGLLTVLLATLLVSLAYARRWTMFAWLPLVGFAVLTTGHVFGDEQVSFAGALMTLFLSLGHAILEQRREKHSQLAQS</sequence>
<proteinExistence type="predicted"/>
<evidence type="ECO:0000313" key="3">
    <source>
        <dbReference type="Proteomes" id="UP001484097"/>
    </source>
</evidence>
<feature type="transmembrane region" description="Helical" evidence="1">
    <location>
        <begin position="78"/>
        <end position="95"/>
    </location>
</feature>
<gene>
    <name evidence="2" type="ORF">ABDK96_15870</name>
</gene>
<reference evidence="2 3" key="1">
    <citation type="submission" date="2024-05" db="EMBL/GenBank/DDBJ databases">
        <authorList>
            <person name="Yi C."/>
        </authorList>
    </citation>
    <scope>NUCLEOTIDE SEQUENCE [LARGE SCALE GENOMIC DNA]</scope>
    <source>
        <strain evidence="2 3">XS13</strain>
    </source>
</reference>
<keyword evidence="3" id="KW-1185">Reference proteome</keyword>
<feature type="transmembrane region" description="Helical" evidence="1">
    <location>
        <begin position="30"/>
        <end position="48"/>
    </location>
</feature>
<name>A0ABV0INU9_9MICC</name>
<dbReference type="Proteomes" id="UP001484097">
    <property type="component" value="Unassembled WGS sequence"/>
</dbReference>
<dbReference type="EMBL" id="JBDXMX010000010">
    <property type="protein sequence ID" value="MEO9249160.1"/>
    <property type="molecule type" value="Genomic_DNA"/>
</dbReference>
<accession>A0ABV0INU9</accession>